<evidence type="ECO:0000313" key="2">
    <source>
        <dbReference type="EMBL" id="QHW34641.1"/>
    </source>
</evidence>
<dbReference type="CDD" id="cd04301">
    <property type="entry name" value="NAT_SF"/>
    <property type="match status" value="1"/>
</dbReference>
<sequence>MAIEYRINEPLRAQDVSDVFRSSGIKRPVDDLERIQSMIDHADVTVTAWDEEQLVGIARAITDFSYCCYLSDLAVRMDYQKSGIGKELVQRLREHLGDQVALLLLSAPGAMEYYPRIGFDQIQNAFLIPRVK</sequence>
<dbReference type="Proteomes" id="UP000479114">
    <property type="component" value="Chromosome"/>
</dbReference>
<dbReference type="InterPro" id="IPR016181">
    <property type="entry name" value="Acyl_CoA_acyltransferase"/>
</dbReference>
<dbReference type="InterPro" id="IPR053144">
    <property type="entry name" value="Acetyltransferase_Butenolide"/>
</dbReference>
<reference evidence="2 3" key="1">
    <citation type="submission" date="2020-02" db="EMBL/GenBank/DDBJ databases">
        <title>Paenibacillus sp. nov., isolated from rhizosphere soil of tomato.</title>
        <authorList>
            <person name="Weon H.-Y."/>
            <person name="Lee S.A."/>
        </authorList>
    </citation>
    <scope>NUCLEOTIDE SEQUENCE [LARGE SCALE GENOMIC DNA]</scope>
    <source>
        <strain evidence="2 3">14171R-81</strain>
    </source>
</reference>
<dbReference type="GO" id="GO:0016747">
    <property type="term" value="F:acyltransferase activity, transferring groups other than amino-acyl groups"/>
    <property type="evidence" value="ECO:0007669"/>
    <property type="project" value="InterPro"/>
</dbReference>
<dbReference type="RefSeq" id="WP_162644793.1">
    <property type="nucleotide sequence ID" value="NZ_CP048286.1"/>
</dbReference>
<dbReference type="Pfam" id="PF13673">
    <property type="entry name" value="Acetyltransf_10"/>
    <property type="match status" value="1"/>
</dbReference>
<dbReference type="PANTHER" id="PTHR43233">
    <property type="entry name" value="FAMILY N-ACETYLTRANSFERASE, PUTATIVE (AFU_ORTHOLOGUE AFUA_6G03350)-RELATED"/>
    <property type="match status" value="1"/>
</dbReference>
<dbReference type="PANTHER" id="PTHR43233:SF1">
    <property type="entry name" value="FAMILY N-ACETYLTRANSFERASE, PUTATIVE (AFU_ORTHOLOGUE AFUA_6G03350)-RELATED"/>
    <property type="match status" value="1"/>
</dbReference>
<evidence type="ECO:0000259" key="1">
    <source>
        <dbReference type="PROSITE" id="PS51186"/>
    </source>
</evidence>
<dbReference type="InterPro" id="IPR000182">
    <property type="entry name" value="GNAT_dom"/>
</dbReference>
<dbReference type="AlphaFoldDB" id="A0A6C0P8C5"/>
<dbReference type="SUPFAM" id="SSF55729">
    <property type="entry name" value="Acyl-CoA N-acyltransferases (Nat)"/>
    <property type="match status" value="1"/>
</dbReference>
<proteinExistence type="predicted"/>
<dbReference type="PROSITE" id="PS51186">
    <property type="entry name" value="GNAT"/>
    <property type="match status" value="1"/>
</dbReference>
<keyword evidence="2" id="KW-0808">Transferase</keyword>
<dbReference type="Gene3D" id="3.40.630.30">
    <property type="match status" value="1"/>
</dbReference>
<organism evidence="2 3">
    <name type="scientific">Paenibacillus rhizovicinus</name>
    <dbReference type="NCBI Taxonomy" id="2704463"/>
    <lineage>
        <taxon>Bacteria</taxon>
        <taxon>Bacillati</taxon>
        <taxon>Bacillota</taxon>
        <taxon>Bacilli</taxon>
        <taxon>Bacillales</taxon>
        <taxon>Paenibacillaceae</taxon>
        <taxon>Paenibacillus</taxon>
    </lineage>
</organism>
<dbReference type="KEGG" id="prz:GZH47_30180"/>
<evidence type="ECO:0000313" key="3">
    <source>
        <dbReference type="Proteomes" id="UP000479114"/>
    </source>
</evidence>
<gene>
    <name evidence="2" type="ORF">GZH47_30180</name>
</gene>
<accession>A0A6C0P8C5</accession>
<protein>
    <submittedName>
        <fullName evidence="2">GNAT family N-acetyltransferase</fullName>
    </submittedName>
</protein>
<dbReference type="EMBL" id="CP048286">
    <property type="protein sequence ID" value="QHW34641.1"/>
    <property type="molecule type" value="Genomic_DNA"/>
</dbReference>
<keyword evidence="3" id="KW-1185">Reference proteome</keyword>
<name>A0A6C0P8C5_9BACL</name>
<feature type="domain" description="N-acetyltransferase" evidence="1">
    <location>
        <begin position="3"/>
        <end position="132"/>
    </location>
</feature>